<dbReference type="InterPro" id="IPR044992">
    <property type="entry name" value="ChyE-like"/>
</dbReference>
<proteinExistence type="predicted"/>
<feature type="domain" description="Glutamine amidotransferase" evidence="1">
    <location>
        <begin position="89"/>
        <end position="188"/>
    </location>
</feature>
<name>A0ABV7VUB8_9GAMM</name>
<evidence type="ECO:0000313" key="2">
    <source>
        <dbReference type="EMBL" id="MFC3680905.1"/>
    </source>
</evidence>
<evidence type="ECO:0000313" key="3">
    <source>
        <dbReference type="Proteomes" id="UP001595722"/>
    </source>
</evidence>
<dbReference type="EMBL" id="JBHRYB010000013">
    <property type="protein sequence ID" value="MFC3680905.1"/>
    <property type="molecule type" value="Genomic_DNA"/>
</dbReference>
<evidence type="ECO:0000259" key="1">
    <source>
        <dbReference type="Pfam" id="PF00117"/>
    </source>
</evidence>
<dbReference type="SUPFAM" id="SSF52317">
    <property type="entry name" value="Class I glutamine amidotransferase-like"/>
    <property type="match status" value="1"/>
</dbReference>
<dbReference type="PANTHER" id="PTHR42695">
    <property type="entry name" value="GLUTAMINE AMIDOTRANSFERASE YLR126C-RELATED"/>
    <property type="match status" value="1"/>
</dbReference>
<organism evidence="2 3">
    <name type="scientific">Bacterioplanoides pacificum</name>
    <dbReference type="NCBI Taxonomy" id="1171596"/>
    <lineage>
        <taxon>Bacteria</taxon>
        <taxon>Pseudomonadati</taxon>
        <taxon>Pseudomonadota</taxon>
        <taxon>Gammaproteobacteria</taxon>
        <taxon>Oceanospirillales</taxon>
        <taxon>Oceanospirillaceae</taxon>
        <taxon>Bacterioplanoides</taxon>
    </lineage>
</organism>
<dbReference type="Gene3D" id="3.40.50.880">
    <property type="match status" value="1"/>
</dbReference>
<dbReference type="Proteomes" id="UP001595722">
    <property type="component" value="Unassembled WGS sequence"/>
</dbReference>
<comment type="caution">
    <text evidence="2">The sequence shown here is derived from an EMBL/GenBank/DDBJ whole genome shotgun (WGS) entry which is preliminary data.</text>
</comment>
<dbReference type="Pfam" id="PF00117">
    <property type="entry name" value="GATase"/>
    <property type="match status" value="1"/>
</dbReference>
<gene>
    <name evidence="2" type="ORF">ACFOMG_12420</name>
</gene>
<sequence>MLQLGILETDTLYADLQPDYQSYGHMFAGFFNRLGGQLNYRFYQVQQGELPAPQACDAYLITGSKSGVYDDKPWITALSGWIANAHQGGEKIAGICFGHQILAHSLGGQAGKSEKGWGIGVHTTAVTQHPGWLNDDTSHIRLIYSHQDQVGQLPATAKRLAGSEFCENAAFFIDQRVLAFQGHPEFTAQYLSRLLPRRAQAIGETCYQQGMNTLNQPTDSDRVGRWLLEFFQL</sequence>
<dbReference type="PROSITE" id="PS51273">
    <property type="entry name" value="GATASE_TYPE_1"/>
    <property type="match status" value="1"/>
</dbReference>
<dbReference type="InterPro" id="IPR029062">
    <property type="entry name" value="Class_I_gatase-like"/>
</dbReference>
<keyword evidence="3" id="KW-1185">Reference proteome</keyword>
<dbReference type="InterPro" id="IPR017926">
    <property type="entry name" value="GATASE"/>
</dbReference>
<reference evidence="3" key="1">
    <citation type="journal article" date="2019" name="Int. J. Syst. Evol. Microbiol.">
        <title>The Global Catalogue of Microorganisms (GCM) 10K type strain sequencing project: providing services to taxonomists for standard genome sequencing and annotation.</title>
        <authorList>
            <consortium name="The Broad Institute Genomics Platform"/>
            <consortium name="The Broad Institute Genome Sequencing Center for Infectious Disease"/>
            <person name="Wu L."/>
            <person name="Ma J."/>
        </authorList>
    </citation>
    <scope>NUCLEOTIDE SEQUENCE [LARGE SCALE GENOMIC DNA]</scope>
    <source>
        <strain evidence="3">KCTC 42424</strain>
    </source>
</reference>
<dbReference type="CDD" id="cd01741">
    <property type="entry name" value="GATase1_1"/>
    <property type="match status" value="1"/>
</dbReference>
<accession>A0ABV7VUB8</accession>
<protein>
    <recommendedName>
        <fullName evidence="1">Glutamine amidotransferase domain-containing protein</fullName>
    </recommendedName>
</protein>
<dbReference type="RefSeq" id="WP_376867008.1">
    <property type="nucleotide sequence ID" value="NZ_JBHRYB010000013.1"/>
</dbReference>
<dbReference type="PANTHER" id="PTHR42695:SF5">
    <property type="entry name" value="GLUTAMINE AMIDOTRANSFERASE YLR126C-RELATED"/>
    <property type="match status" value="1"/>
</dbReference>